<protein>
    <submittedName>
        <fullName evidence="2">Uncharacterized protein</fullName>
    </submittedName>
</protein>
<dbReference type="RefSeq" id="XP_042925023.1">
    <property type="nucleotide sequence ID" value="XM_043061767.1"/>
</dbReference>
<dbReference type="Proteomes" id="UP000006906">
    <property type="component" value="Chromosome 4"/>
</dbReference>
<dbReference type="ExpressionAtlas" id="A0A2K3DTG8">
    <property type="expression patterns" value="baseline"/>
</dbReference>
<evidence type="ECO:0000256" key="1">
    <source>
        <dbReference type="SAM" id="MobiDB-lite"/>
    </source>
</evidence>
<dbReference type="EMBL" id="CM008965">
    <property type="protein sequence ID" value="PNW83830.1"/>
    <property type="molecule type" value="Genomic_DNA"/>
</dbReference>
<dbReference type="OMA" id="RRNFYTH"/>
<evidence type="ECO:0000313" key="2">
    <source>
        <dbReference type="EMBL" id="PNW83830.1"/>
    </source>
</evidence>
<feature type="region of interest" description="Disordered" evidence="1">
    <location>
        <begin position="71"/>
        <end position="98"/>
    </location>
</feature>
<keyword evidence="3" id="KW-1185">Reference proteome</keyword>
<dbReference type="GeneID" id="5726807"/>
<feature type="compositionally biased region" description="Acidic residues" evidence="1">
    <location>
        <begin position="85"/>
        <end position="98"/>
    </location>
</feature>
<gene>
    <name evidence="2" type="ORF">CHLRE_04g217933v5</name>
</gene>
<dbReference type="InParanoid" id="A0A2K3DTG8"/>
<dbReference type="AlphaFoldDB" id="A0A2K3DTG8"/>
<dbReference type="OrthoDB" id="538819at2759"/>
<feature type="compositionally biased region" description="Gly residues" evidence="1">
    <location>
        <begin position="1"/>
        <end position="12"/>
    </location>
</feature>
<feature type="compositionally biased region" description="Low complexity" evidence="1">
    <location>
        <begin position="13"/>
        <end position="23"/>
    </location>
</feature>
<dbReference type="Gramene" id="PNW83830">
    <property type="protein sequence ID" value="PNW83830"/>
    <property type="gene ID" value="CHLRE_04g217933v5"/>
</dbReference>
<evidence type="ECO:0000313" key="3">
    <source>
        <dbReference type="Proteomes" id="UP000006906"/>
    </source>
</evidence>
<proteinExistence type="predicted"/>
<dbReference type="KEGG" id="cre:CHLRE_04g217933v5"/>
<feature type="region of interest" description="Disordered" evidence="1">
    <location>
        <begin position="1"/>
        <end position="33"/>
    </location>
</feature>
<reference evidence="2 3" key="1">
    <citation type="journal article" date="2007" name="Science">
        <title>The Chlamydomonas genome reveals the evolution of key animal and plant functions.</title>
        <authorList>
            <person name="Merchant S.S."/>
            <person name="Prochnik S.E."/>
            <person name="Vallon O."/>
            <person name="Harris E.H."/>
            <person name="Karpowicz S.J."/>
            <person name="Witman G.B."/>
            <person name="Terry A."/>
            <person name="Salamov A."/>
            <person name="Fritz-Laylin L.K."/>
            <person name="Marechal-Drouard L."/>
            <person name="Marshall W.F."/>
            <person name="Qu L.H."/>
            <person name="Nelson D.R."/>
            <person name="Sanderfoot A.A."/>
            <person name="Spalding M.H."/>
            <person name="Kapitonov V.V."/>
            <person name="Ren Q."/>
            <person name="Ferris P."/>
            <person name="Lindquist E."/>
            <person name="Shapiro H."/>
            <person name="Lucas S.M."/>
            <person name="Grimwood J."/>
            <person name="Schmutz J."/>
            <person name="Cardol P."/>
            <person name="Cerutti H."/>
            <person name="Chanfreau G."/>
            <person name="Chen C.L."/>
            <person name="Cognat V."/>
            <person name="Croft M.T."/>
            <person name="Dent R."/>
            <person name="Dutcher S."/>
            <person name="Fernandez E."/>
            <person name="Fukuzawa H."/>
            <person name="Gonzalez-Ballester D."/>
            <person name="Gonzalez-Halphen D."/>
            <person name="Hallmann A."/>
            <person name="Hanikenne M."/>
            <person name="Hippler M."/>
            <person name="Inwood W."/>
            <person name="Jabbari K."/>
            <person name="Kalanon M."/>
            <person name="Kuras R."/>
            <person name="Lefebvre P.A."/>
            <person name="Lemaire S.D."/>
            <person name="Lobanov A.V."/>
            <person name="Lohr M."/>
            <person name="Manuell A."/>
            <person name="Meier I."/>
            <person name="Mets L."/>
            <person name="Mittag M."/>
            <person name="Mittelmeier T."/>
            <person name="Moroney J.V."/>
            <person name="Moseley J."/>
            <person name="Napoli C."/>
            <person name="Nedelcu A.M."/>
            <person name="Niyogi K."/>
            <person name="Novoselov S.V."/>
            <person name="Paulsen I.T."/>
            <person name="Pazour G."/>
            <person name="Purton S."/>
            <person name="Ral J.P."/>
            <person name="Riano-Pachon D.M."/>
            <person name="Riekhof W."/>
            <person name="Rymarquis L."/>
            <person name="Schroda M."/>
            <person name="Stern D."/>
            <person name="Umen J."/>
            <person name="Willows R."/>
            <person name="Wilson N."/>
            <person name="Zimmer S.L."/>
            <person name="Allmer J."/>
            <person name="Balk J."/>
            <person name="Bisova K."/>
            <person name="Chen C.J."/>
            <person name="Elias M."/>
            <person name="Gendler K."/>
            <person name="Hauser C."/>
            <person name="Lamb M.R."/>
            <person name="Ledford H."/>
            <person name="Long J.C."/>
            <person name="Minagawa J."/>
            <person name="Page M.D."/>
            <person name="Pan J."/>
            <person name="Pootakham W."/>
            <person name="Roje S."/>
            <person name="Rose A."/>
            <person name="Stahlberg E."/>
            <person name="Terauchi A.M."/>
            <person name="Yang P."/>
            <person name="Ball S."/>
            <person name="Bowler C."/>
            <person name="Dieckmann C.L."/>
            <person name="Gladyshev V.N."/>
            <person name="Green P."/>
            <person name="Jorgensen R."/>
            <person name="Mayfield S."/>
            <person name="Mueller-Roeber B."/>
            <person name="Rajamani S."/>
            <person name="Sayre R.T."/>
            <person name="Brokstein P."/>
            <person name="Dubchak I."/>
            <person name="Goodstein D."/>
            <person name="Hornick L."/>
            <person name="Huang Y.W."/>
            <person name="Jhaveri J."/>
            <person name="Luo Y."/>
            <person name="Martinez D."/>
            <person name="Ngau W.C."/>
            <person name="Otillar B."/>
            <person name="Poliakov A."/>
            <person name="Porter A."/>
            <person name="Szajkowski L."/>
            <person name="Werner G."/>
            <person name="Zhou K."/>
            <person name="Grigoriev I.V."/>
            <person name="Rokhsar D.S."/>
            <person name="Grossman A.R."/>
        </authorList>
    </citation>
    <scope>NUCLEOTIDE SEQUENCE [LARGE SCALE GENOMIC DNA]</scope>
    <source>
        <strain evidence="3">CC-503</strain>
    </source>
</reference>
<sequence>MPPRRGGPGGAETGTAAADAAAASTPEQGKPATFPAAAAAERQLVVPTIAPARRAVLLASLADAGVSTSAAAGGIRRRGRADSGELSEEGSDDDESDPDVFGNLKAALVWDCAGRRLCVSARQYMETGRKVEVKAKGLIDTAAGQHRVWGHVRRNFYTHVPLLQRLLVAQTQRGAGGWVDEPNLDPEAFLPGGLRCLLFQDWCIAPGLSYDTARSPPVAAAAAGSAPAAAASNSSSGPAPGRAGLASLVGQRVRYQLAIKKNPQVLRNSSTADVWVAAKALAEFDAKASEVTLGGSIRLKAIRYGVTGGGQDLRLTAGLDLLHDDSGKLAKLPYLHVSDGKLGAKLQLRRWTVTYTL</sequence>
<name>A0A2K3DTG8_CHLRE</name>
<organism evidence="2 3">
    <name type="scientific">Chlamydomonas reinhardtii</name>
    <name type="common">Chlamydomonas smithii</name>
    <dbReference type="NCBI Taxonomy" id="3055"/>
    <lineage>
        <taxon>Eukaryota</taxon>
        <taxon>Viridiplantae</taxon>
        <taxon>Chlorophyta</taxon>
        <taxon>core chlorophytes</taxon>
        <taxon>Chlorophyceae</taxon>
        <taxon>CS clade</taxon>
        <taxon>Chlamydomonadales</taxon>
        <taxon>Chlamydomonadaceae</taxon>
        <taxon>Chlamydomonas</taxon>
    </lineage>
</organism>
<accession>A0A2K3DTG8</accession>